<protein>
    <submittedName>
        <fullName evidence="1">Uncharacterized protein</fullName>
    </submittedName>
</protein>
<proteinExistence type="predicted"/>
<organism evidence="1 2">
    <name type="scientific">Solanum tuberosum</name>
    <name type="common">Potato</name>
    <dbReference type="NCBI Taxonomy" id="4113"/>
    <lineage>
        <taxon>Eukaryota</taxon>
        <taxon>Viridiplantae</taxon>
        <taxon>Streptophyta</taxon>
        <taxon>Embryophyta</taxon>
        <taxon>Tracheophyta</taxon>
        <taxon>Spermatophyta</taxon>
        <taxon>Magnoliopsida</taxon>
        <taxon>eudicotyledons</taxon>
        <taxon>Gunneridae</taxon>
        <taxon>Pentapetalae</taxon>
        <taxon>asterids</taxon>
        <taxon>lamiids</taxon>
        <taxon>Solanales</taxon>
        <taxon>Solanaceae</taxon>
        <taxon>Solanoideae</taxon>
        <taxon>Solaneae</taxon>
        <taxon>Solanum</taxon>
    </lineage>
</organism>
<sequence>MYKNRYNQRENVLFFFLDKPRITRSRYNLCNSPCPSGEHSVVSTLCALGKPPLCNSLQTTQGMQSTLGMPYATGSTQKALRGKSIPGHPCGKRIVEIRKHGKSCV</sequence>
<dbReference type="Proteomes" id="UP000011115">
    <property type="component" value="Unassembled WGS sequence"/>
</dbReference>
<dbReference type="AlphaFoldDB" id="M1CC33"/>
<reference evidence="2" key="1">
    <citation type="journal article" date="2011" name="Nature">
        <title>Genome sequence and analysis of the tuber crop potato.</title>
        <authorList>
            <consortium name="The Potato Genome Sequencing Consortium"/>
        </authorList>
    </citation>
    <scope>NUCLEOTIDE SEQUENCE [LARGE SCALE GENOMIC DNA]</scope>
    <source>
        <strain evidence="2">cv. DM1-3 516 R44</strain>
    </source>
</reference>
<evidence type="ECO:0000313" key="2">
    <source>
        <dbReference type="Proteomes" id="UP000011115"/>
    </source>
</evidence>
<name>M1CC33_SOLTU</name>
<dbReference type="PaxDb" id="4113-PGSC0003DMT400064285"/>
<dbReference type="Gramene" id="PGSC0003DMT400064285">
    <property type="protein sequence ID" value="PGSC0003DMT400064285"/>
    <property type="gene ID" value="PGSC0003DMG402024975"/>
</dbReference>
<dbReference type="EnsemblPlants" id="PGSC0003DMT400064285">
    <property type="protein sequence ID" value="PGSC0003DMT400064285"/>
    <property type="gene ID" value="PGSC0003DMG402024975"/>
</dbReference>
<accession>M1CC33</accession>
<dbReference type="HOGENOM" id="CLU_2241404_0_0_1"/>
<reference evidence="1" key="2">
    <citation type="submission" date="2015-06" db="UniProtKB">
        <authorList>
            <consortium name="EnsemblPlants"/>
        </authorList>
    </citation>
    <scope>IDENTIFICATION</scope>
    <source>
        <strain evidence="1">DM1-3 516 R44</strain>
    </source>
</reference>
<evidence type="ECO:0000313" key="1">
    <source>
        <dbReference type="EnsemblPlants" id="PGSC0003DMT400064285"/>
    </source>
</evidence>
<keyword evidence="2" id="KW-1185">Reference proteome</keyword>
<dbReference type="InParanoid" id="M1CC33"/>